<dbReference type="Proteomes" id="UP000031386">
    <property type="component" value="Chromosome"/>
</dbReference>
<accession>A0A0B4S0D5</accession>
<organism evidence="2 4">
    <name type="scientific">Parvimonas micra</name>
    <dbReference type="NCBI Taxonomy" id="33033"/>
    <lineage>
        <taxon>Bacteria</taxon>
        <taxon>Bacillati</taxon>
        <taxon>Bacillota</taxon>
        <taxon>Tissierellia</taxon>
        <taxon>Tissierellales</taxon>
        <taxon>Peptoniphilaceae</taxon>
        <taxon>Parvimonas</taxon>
    </lineage>
</organism>
<evidence type="ECO:0000313" key="2">
    <source>
        <dbReference type="EMBL" id="AIZ36180.1"/>
    </source>
</evidence>
<keyword evidence="1" id="KW-0812">Transmembrane</keyword>
<dbReference type="PANTHER" id="PTHR35813">
    <property type="entry name" value="INNER MEMBRANE PROTEIN YBAN"/>
    <property type="match status" value="1"/>
</dbReference>
<dbReference type="RefSeq" id="WP_041953603.1">
    <property type="nucleotide sequence ID" value="NZ_BHYQ01000001.1"/>
</dbReference>
<dbReference type="GO" id="GO:0005886">
    <property type="term" value="C:plasma membrane"/>
    <property type="evidence" value="ECO:0007669"/>
    <property type="project" value="TreeGrafter"/>
</dbReference>
<gene>
    <name evidence="3" type="ORF">NND69_05660</name>
    <name evidence="2" type="ORF">NW74_01840</name>
</gene>
<proteinExistence type="predicted"/>
<feature type="transmembrane region" description="Helical" evidence="1">
    <location>
        <begin position="77"/>
        <end position="95"/>
    </location>
</feature>
<keyword evidence="1" id="KW-1133">Transmembrane helix</keyword>
<dbReference type="STRING" id="33033.NW74_01840"/>
<dbReference type="KEGG" id="pmic:NW74_01840"/>
<feature type="transmembrane region" description="Helical" evidence="1">
    <location>
        <begin position="7"/>
        <end position="27"/>
    </location>
</feature>
<dbReference type="Pfam" id="PF04304">
    <property type="entry name" value="DUF454"/>
    <property type="match status" value="1"/>
</dbReference>
<dbReference type="PANTHER" id="PTHR35813:SF1">
    <property type="entry name" value="INNER MEMBRANE PROTEIN YBAN"/>
    <property type="match status" value="1"/>
</dbReference>
<dbReference type="EMBL" id="JANDZV010000004">
    <property type="protein sequence ID" value="MCZ7407840.1"/>
    <property type="molecule type" value="Genomic_DNA"/>
</dbReference>
<keyword evidence="4" id="KW-1185">Reference proteome</keyword>
<evidence type="ECO:0000313" key="4">
    <source>
        <dbReference type="Proteomes" id="UP000031386"/>
    </source>
</evidence>
<protein>
    <submittedName>
        <fullName evidence="2">Membrane protein</fullName>
    </submittedName>
    <submittedName>
        <fullName evidence="3">YbaN family protein</fullName>
    </submittedName>
</protein>
<feature type="transmembrane region" description="Helical" evidence="1">
    <location>
        <begin position="101"/>
        <end position="119"/>
    </location>
</feature>
<keyword evidence="1" id="KW-0472">Membrane</keyword>
<dbReference type="PIRSF" id="PIRSF016789">
    <property type="entry name" value="DUF454"/>
    <property type="match status" value="1"/>
</dbReference>
<sequence length="139" mass="16276">MKIKFVKYTWIIIGLIFFAIGTIGAFLPILPTFPFYIVTLFCFARSSEKLHTWFVGTKLYKNNIEKIANRKGLPLRQKVKIIIFFTLTMGIGFYFMKNTKIGRIILGIVWVFHVIYFVFGIKTIKSNENEIEYIEADMN</sequence>
<name>A0A0B4S0D5_9FIRM</name>
<dbReference type="InterPro" id="IPR007401">
    <property type="entry name" value="DUF454"/>
</dbReference>
<evidence type="ECO:0000256" key="1">
    <source>
        <dbReference type="SAM" id="Phobius"/>
    </source>
</evidence>
<dbReference type="Proteomes" id="UP001141458">
    <property type="component" value="Unassembled WGS sequence"/>
</dbReference>
<reference evidence="2 4" key="1">
    <citation type="submission" date="2014-10" db="EMBL/GenBank/DDBJ databases">
        <title>Complete genome sequence of Parvimonas micra KCOM 1535 (= ChDC B708).</title>
        <authorList>
            <person name="Kook J.-K."/>
            <person name="Park S.-N."/>
            <person name="Lim Y.K."/>
            <person name="Roh H."/>
        </authorList>
    </citation>
    <scope>NUCLEOTIDE SEQUENCE [LARGE SCALE GENOMIC DNA]</scope>
    <source>
        <strain evidence="2">KCOM 1535</strain>
        <strain evidence="4">KCOM 1535 / ChDC B708</strain>
    </source>
</reference>
<dbReference type="OrthoDB" id="5690292at2"/>
<dbReference type="EMBL" id="CP009761">
    <property type="protein sequence ID" value="AIZ36180.1"/>
    <property type="molecule type" value="Genomic_DNA"/>
</dbReference>
<evidence type="ECO:0000313" key="3">
    <source>
        <dbReference type="EMBL" id="MCZ7407840.1"/>
    </source>
</evidence>
<dbReference type="AlphaFoldDB" id="A0A0B4S0D5"/>
<reference evidence="3" key="2">
    <citation type="submission" date="2022-07" db="EMBL/GenBank/DDBJ databases">
        <title>Parvimonas micra travels from the subgingival sulcus of the human oral cavity to the colorectal adenocarcinoma.</title>
        <authorList>
            <person name="Conde-Perez K."/>
            <person name="Buetas E."/>
            <person name="Aja-Macaya P."/>
            <person name="Martin-De Arribas E."/>
            <person name="Iglesias-Corras I."/>
            <person name="Trigo-Tasende N."/>
            <person name="Nasser-Ali M."/>
            <person name="Estevez L.S."/>
            <person name="Rumbo-Feal S."/>
            <person name="Otero-Alen B."/>
            <person name="Noguera J.F."/>
            <person name="Concha A."/>
            <person name="Pardinas-Lopez S."/>
            <person name="Carda-Dieguez M."/>
            <person name="Gomez-Randulfe I."/>
            <person name="Martinez-Lago N."/>
            <person name="Ladra S."/>
            <person name="Aparicio L.A."/>
            <person name="Bou G."/>
            <person name="Mira A."/>
            <person name="Vallejo J.A."/>
            <person name="Poza M."/>
        </authorList>
    </citation>
    <scope>NUCLEOTIDE SEQUENCE</scope>
    <source>
        <strain evidence="3">PM79KC-AC-4</strain>
    </source>
</reference>